<evidence type="ECO:0000259" key="8">
    <source>
        <dbReference type="Pfam" id="PF00482"/>
    </source>
</evidence>
<dbReference type="Pfam" id="PF00482">
    <property type="entry name" value="T2SSF"/>
    <property type="match status" value="2"/>
</dbReference>
<dbReference type="Proteomes" id="UP001597451">
    <property type="component" value="Unassembled WGS sequence"/>
</dbReference>
<dbReference type="InterPro" id="IPR003004">
    <property type="entry name" value="GspF/PilC"/>
</dbReference>
<feature type="domain" description="Type II secretion system protein GspF" evidence="8">
    <location>
        <begin position="217"/>
        <end position="339"/>
    </location>
</feature>
<gene>
    <name evidence="9" type="ORF">ACFSUN_18770</name>
</gene>
<evidence type="ECO:0000256" key="7">
    <source>
        <dbReference type="SAM" id="Phobius"/>
    </source>
</evidence>
<dbReference type="InterPro" id="IPR018076">
    <property type="entry name" value="T2SS_GspF_dom"/>
</dbReference>
<comment type="caution">
    <text evidence="9">The sequence shown here is derived from an EMBL/GenBank/DDBJ whole genome shotgun (WGS) entry which is preliminary data.</text>
</comment>
<keyword evidence="5 7" id="KW-1133">Transmembrane helix</keyword>
<evidence type="ECO:0000256" key="5">
    <source>
        <dbReference type="ARBA" id="ARBA00022989"/>
    </source>
</evidence>
<comment type="subcellular location">
    <subcellularLocation>
        <location evidence="1">Cell membrane</location>
        <topology evidence="1">Multi-pass membrane protein</topology>
    </subcellularLocation>
</comment>
<evidence type="ECO:0000256" key="4">
    <source>
        <dbReference type="ARBA" id="ARBA00022692"/>
    </source>
</evidence>
<dbReference type="PRINTS" id="PR00812">
    <property type="entry name" value="BCTERIALGSPF"/>
</dbReference>
<dbReference type="EMBL" id="JBHUMX010000045">
    <property type="protein sequence ID" value="MFD2630818.1"/>
    <property type="molecule type" value="Genomic_DNA"/>
</dbReference>
<evidence type="ECO:0000256" key="1">
    <source>
        <dbReference type="ARBA" id="ARBA00004651"/>
    </source>
</evidence>
<dbReference type="Gene3D" id="1.20.81.30">
    <property type="entry name" value="Type II secretion system (T2SS), domain F"/>
    <property type="match status" value="1"/>
</dbReference>
<evidence type="ECO:0000313" key="9">
    <source>
        <dbReference type="EMBL" id="MFD2630818.1"/>
    </source>
</evidence>
<evidence type="ECO:0000256" key="2">
    <source>
        <dbReference type="ARBA" id="ARBA00005745"/>
    </source>
</evidence>
<evidence type="ECO:0000313" key="10">
    <source>
        <dbReference type="Proteomes" id="UP001597451"/>
    </source>
</evidence>
<feature type="transmembrane region" description="Helical" evidence="7">
    <location>
        <begin position="116"/>
        <end position="134"/>
    </location>
</feature>
<feature type="domain" description="Type II secretion system protein GspF" evidence="8">
    <location>
        <begin position="22"/>
        <end position="140"/>
    </location>
</feature>
<evidence type="ECO:0000256" key="3">
    <source>
        <dbReference type="ARBA" id="ARBA00022475"/>
    </source>
</evidence>
<organism evidence="9 10">
    <name type="scientific">Oceanobacillus kapialis</name>
    <dbReference type="NCBI Taxonomy" id="481353"/>
    <lineage>
        <taxon>Bacteria</taxon>
        <taxon>Bacillati</taxon>
        <taxon>Bacillota</taxon>
        <taxon>Bacilli</taxon>
        <taxon>Bacillales</taxon>
        <taxon>Bacillaceae</taxon>
        <taxon>Oceanobacillus</taxon>
    </lineage>
</organism>
<protein>
    <submittedName>
        <fullName evidence="9">Type II secretion system F family protein</fullName>
    </submittedName>
</protein>
<sequence length="347" mass="40094">MALFQKLFIKNYRPSHDTQLAFLSRLHRLLSIGYALMPALERIKWENKFVTSANTITAELAAGEPIDAAFEKALFDPHIVNHLYLSRTTGNLEESVKKAADTFNDRIYYMKKIKQITRYPLLLFIIFCFLLYLMKQVVLPSFTNLFQSNSASSTLVLFMLLLDYLIYLLISIVAIGLFIICIWPLVTNRLSTATLLKIYQIIPIYKTYCKASTSMTFAAHFSSLLKTGISYAEVMQQMSALKKHRIISYYASFLNKELSKGYSLSSLLDSLPLIDKQLPFLFNQETNTKHLILDLDIYTEVSTEEMKRKTLKLMAYVQPVFFLVLAGFIIFIYITIMWPMYELIKTI</sequence>
<dbReference type="RefSeq" id="WP_379564423.1">
    <property type="nucleotide sequence ID" value="NZ_JBHUMX010000045.1"/>
</dbReference>
<keyword evidence="10" id="KW-1185">Reference proteome</keyword>
<proteinExistence type="inferred from homology"/>
<reference evidence="10" key="1">
    <citation type="journal article" date="2019" name="Int. J. Syst. Evol. Microbiol.">
        <title>The Global Catalogue of Microorganisms (GCM) 10K type strain sequencing project: providing services to taxonomists for standard genome sequencing and annotation.</title>
        <authorList>
            <consortium name="The Broad Institute Genomics Platform"/>
            <consortium name="The Broad Institute Genome Sequencing Center for Infectious Disease"/>
            <person name="Wu L."/>
            <person name="Ma J."/>
        </authorList>
    </citation>
    <scope>NUCLEOTIDE SEQUENCE [LARGE SCALE GENOMIC DNA]</scope>
    <source>
        <strain evidence="10">TISTR 1858</strain>
    </source>
</reference>
<feature type="transmembrane region" description="Helical" evidence="7">
    <location>
        <begin position="154"/>
        <end position="186"/>
    </location>
</feature>
<dbReference type="InterPro" id="IPR042094">
    <property type="entry name" value="T2SS_GspF_sf"/>
</dbReference>
<keyword evidence="3" id="KW-1003">Cell membrane</keyword>
<accession>A0ABW5Q5W6</accession>
<dbReference type="PANTHER" id="PTHR30012:SF0">
    <property type="entry name" value="TYPE II SECRETION SYSTEM PROTEIN F-RELATED"/>
    <property type="match status" value="1"/>
</dbReference>
<keyword evidence="4 7" id="KW-0812">Transmembrane</keyword>
<keyword evidence="6 7" id="KW-0472">Membrane</keyword>
<comment type="similarity">
    <text evidence="2">Belongs to the GSP F family.</text>
</comment>
<feature type="transmembrane region" description="Helical" evidence="7">
    <location>
        <begin position="316"/>
        <end position="341"/>
    </location>
</feature>
<evidence type="ECO:0000256" key="6">
    <source>
        <dbReference type="ARBA" id="ARBA00023136"/>
    </source>
</evidence>
<name>A0ABW5Q5W6_9BACI</name>
<dbReference type="PANTHER" id="PTHR30012">
    <property type="entry name" value="GENERAL SECRETION PATHWAY PROTEIN"/>
    <property type="match status" value="1"/>
</dbReference>